<dbReference type="Gene3D" id="3.20.20.140">
    <property type="entry name" value="Metal-dependent hydrolases"/>
    <property type="match status" value="1"/>
</dbReference>
<keyword evidence="4" id="KW-0235">DNA replication</keyword>
<evidence type="ECO:0000256" key="7">
    <source>
        <dbReference type="SAM" id="MobiDB-lite"/>
    </source>
</evidence>
<evidence type="ECO:0000256" key="2">
    <source>
        <dbReference type="ARBA" id="ARBA00022679"/>
    </source>
</evidence>
<keyword evidence="10" id="KW-1185">Reference proteome</keyword>
<dbReference type="InterPro" id="IPR004013">
    <property type="entry name" value="PHP_dom"/>
</dbReference>
<dbReference type="PANTHER" id="PTHR32294">
    <property type="entry name" value="DNA POLYMERASE III SUBUNIT ALPHA"/>
    <property type="match status" value="1"/>
</dbReference>
<dbReference type="Proteomes" id="UP000218165">
    <property type="component" value="Chromosome"/>
</dbReference>
<dbReference type="Pfam" id="PF02811">
    <property type="entry name" value="PHP"/>
    <property type="match status" value="1"/>
</dbReference>
<dbReference type="SUPFAM" id="SSF89550">
    <property type="entry name" value="PHP domain-like"/>
    <property type="match status" value="1"/>
</dbReference>
<dbReference type="Pfam" id="PF07733">
    <property type="entry name" value="DNA_pol3_alpha"/>
    <property type="match status" value="2"/>
</dbReference>
<dbReference type="KEGG" id="brz:CFK38_11450"/>
<dbReference type="Pfam" id="PF14579">
    <property type="entry name" value="HHH_6"/>
    <property type="match status" value="1"/>
</dbReference>
<keyword evidence="3" id="KW-0548">Nucleotidyltransferase</keyword>
<dbReference type="InterPro" id="IPR003141">
    <property type="entry name" value="Pol/His_phosphatase_N"/>
</dbReference>
<dbReference type="Pfam" id="PF17657">
    <property type="entry name" value="DNA_pol3_finger"/>
    <property type="match status" value="1"/>
</dbReference>
<dbReference type="InterPro" id="IPR011708">
    <property type="entry name" value="DNA_pol3_alpha_NTPase_dom"/>
</dbReference>
<dbReference type="EMBL" id="CP023563">
    <property type="protein sequence ID" value="ATG52067.1"/>
    <property type="molecule type" value="Genomic_DNA"/>
</dbReference>
<evidence type="ECO:0000256" key="3">
    <source>
        <dbReference type="ARBA" id="ARBA00022695"/>
    </source>
</evidence>
<evidence type="ECO:0000256" key="5">
    <source>
        <dbReference type="ARBA" id="ARBA00022932"/>
    </source>
</evidence>
<evidence type="ECO:0000313" key="9">
    <source>
        <dbReference type="EMBL" id="ATG52067.1"/>
    </source>
</evidence>
<dbReference type="InterPro" id="IPR040982">
    <property type="entry name" value="DNA_pol3_finger"/>
</dbReference>
<feature type="compositionally biased region" description="Low complexity" evidence="7">
    <location>
        <begin position="1288"/>
        <end position="1319"/>
    </location>
</feature>
<feature type="region of interest" description="Disordered" evidence="7">
    <location>
        <begin position="1245"/>
        <end position="1331"/>
    </location>
</feature>
<proteinExistence type="predicted"/>
<comment type="catalytic activity">
    <reaction evidence="6">
        <text>DNA(n) + a 2'-deoxyribonucleoside 5'-triphosphate = DNA(n+1) + diphosphate</text>
        <dbReference type="Rhea" id="RHEA:22508"/>
        <dbReference type="Rhea" id="RHEA-COMP:17339"/>
        <dbReference type="Rhea" id="RHEA-COMP:17340"/>
        <dbReference type="ChEBI" id="CHEBI:33019"/>
        <dbReference type="ChEBI" id="CHEBI:61560"/>
        <dbReference type="ChEBI" id="CHEBI:173112"/>
        <dbReference type="EC" id="2.7.7.7"/>
    </reaction>
</comment>
<evidence type="ECO:0000256" key="4">
    <source>
        <dbReference type="ARBA" id="ARBA00022705"/>
    </source>
</evidence>
<feature type="region of interest" description="Disordered" evidence="7">
    <location>
        <begin position="107"/>
        <end position="126"/>
    </location>
</feature>
<dbReference type="NCBIfam" id="TIGR00594">
    <property type="entry name" value="polc"/>
    <property type="match status" value="1"/>
</dbReference>
<dbReference type="GO" id="GO:0008408">
    <property type="term" value="F:3'-5' exonuclease activity"/>
    <property type="evidence" value="ECO:0007669"/>
    <property type="project" value="InterPro"/>
</dbReference>
<dbReference type="Gene3D" id="1.10.150.870">
    <property type="match status" value="1"/>
</dbReference>
<dbReference type="SMART" id="SM00481">
    <property type="entry name" value="POLIIIAc"/>
    <property type="match status" value="1"/>
</dbReference>
<keyword evidence="2" id="KW-0808">Transferase</keyword>
<feature type="domain" description="Polymerase/histidinol phosphatase N-terminal" evidence="8">
    <location>
        <begin position="25"/>
        <end position="93"/>
    </location>
</feature>
<keyword evidence="5" id="KW-0239">DNA-directed DNA polymerase</keyword>
<gene>
    <name evidence="9" type="ORF">CFK38_11450</name>
</gene>
<evidence type="ECO:0000259" key="8">
    <source>
        <dbReference type="SMART" id="SM00481"/>
    </source>
</evidence>
<dbReference type="InterPro" id="IPR004805">
    <property type="entry name" value="DnaE2/DnaE/PolC"/>
</dbReference>
<organism evidence="9 10">
    <name type="scientific">Brachybacterium vulturis</name>
    <dbReference type="NCBI Taxonomy" id="2017484"/>
    <lineage>
        <taxon>Bacteria</taxon>
        <taxon>Bacillati</taxon>
        <taxon>Actinomycetota</taxon>
        <taxon>Actinomycetes</taxon>
        <taxon>Micrococcales</taxon>
        <taxon>Dermabacteraceae</taxon>
        <taxon>Brachybacterium</taxon>
    </lineage>
</organism>
<dbReference type="EC" id="2.7.7.7" evidence="1"/>
<name>A0A291GPG3_9MICO</name>
<reference evidence="10" key="1">
    <citation type="submission" date="2017-09" db="EMBL/GenBank/DDBJ databases">
        <title>Brachybacterium sp. VM2412.</title>
        <authorList>
            <person name="Tak E.J."/>
            <person name="Bae J.-W."/>
        </authorList>
    </citation>
    <scope>NUCLEOTIDE SEQUENCE [LARGE SCALE GENOMIC DNA]</scope>
    <source>
        <strain evidence="10">VM2412</strain>
    </source>
</reference>
<dbReference type="InterPro" id="IPR016195">
    <property type="entry name" value="Pol/histidinol_Pase-like"/>
</dbReference>
<dbReference type="InterPro" id="IPR029460">
    <property type="entry name" value="DNAPol_HHH"/>
</dbReference>
<sequence length="1454" mass="155578">MRRPLPSWHGYVSRKGALVSSAGFVHLHTHSEYSDFDGLSSVQRLVAAASADGQGAVAITDHGRLASLAALRSACQAVGGVKPIPGMEAYIVVAGTRHDPGTIEVGADSDDLDADGSSSNGTTARTKTKKYEHLTILAATATGLDNLIEMSNVSQETKSGTHPLIDYDLLTRYGDGLIVLTGCVGGPVAGPLSRITGENPGVDAAEQARAQDNLDALIAAVGRDNVYVELADHGQAAQERALAGLYDIARDNDLPVVVANDSHYVSSDDQAVHEAHMALGQKRTVSSENRYRFAGSGQFFRTGEQMRAVRPEDEMWQRGCDETVRIAERIETDLFPEPRLRVPHFPIPAEFTDRLEAGTVKAYPVPQTAAPGTDAATFSYFMHRVHEGAKTRWGTDLPVEVTSRIKFELSIICRLGVMDYFLLVADLIEWARSDWTATDWVARHDTGEIPDQRERKQPISVGPGRGSAPGSAVSYALSIVGVDPLENGLLFERFLDLERTEMPDIDVDFERERRDEVIEYLSVRYGHDNVCRLGMHGTNQTKRALDSAGRYLEIPVTAVAEVKKTLPADCEDLALLLDPDAPDTSAMSAKDAVAVRDRHAAGQALRDHLDSVDEQVRTMAQFAAILEGVVVSPGKHACGIVVADENLMPLVPMRLDHGEWVTEWDGPAIADFGLLKMDVLGLRNLDIAHAAHRNALAELDGDEGIDFDLTRPQLDGPRAEATWQLLARGDSTGIFQLESEGMRELLTTANPQSLDDLSALIAAYRPGPMSAGMHTEWAQRAGGHQGVAYDSLTRDPAEQEVIASVLDQSQGVILFQEQMMRLGKIVGKFDAAQANNLRRAISKKKQDLIDSLKADFVAGAQTEGVGEDGATVVPAFSEITAERLWTAFEGSGRYSFNKSHTAAYGVIAYQTAYLKANWPAEFGAAVLRFTGSGTDKAHLRVATIRSLRAEGIEVMAPDINASDEHTVARDGKVWIGLGEIKGVGSIASEIVAERAQGGSFASMADVATRVVVPATTAGGKRKSVTSAQLAALAQAGAFDSFGGYRLGHVIASRAVSKDPEVRIPAMEYSVLEKAARQRGVILAVTGTHPTKTLSPQIAALYRPGPDDDAAAKPPRGLHRLPEQDGARVHTGGVVSAFSERLTRKGSWMVTLELENAHTSIGCVGFAGVHADLKEIGMPEVGDLVEIRGRARLREVERDVIDEATGESSIQTSIEQSIFLSGLEYMEVDDPDRDAEGDPELAVGRMLSDGIADPGPAHGYRPPATDPDSGGDLGEDEEDFEPITVPASTGGAEAPGDGPAPTAPERPAAPAAAPPASSAPVRETGEDVDPSEIVASSPWTRLRDALSQAMGEEFALGWPRQDAPRDGTGGGSFLRVETERGSAMVPASVQRRLAGLAAAGRLPVLVATARLRCVVIDPRDWHRQLQAMADAIHSGAIDPATTSIDAPAATTARAR</sequence>
<protein>
    <recommendedName>
        <fullName evidence="1">DNA-directed DNA polymerase</fullName>
        <ecNumber evidence="1">2.7.7.7</ecNumber>
    </recommendedName>
</protein>
<dbReference type="GO" id="GO:0006260">
    <property type="term" value="P:DNA replication"/>
    <property type="evidence" value="ECO:0007669"/>
    <property type="project" value="UniProtKB-KW"/>
</dbReference>
<dbReference type="OrthoDB" id="3268078at2"/>
<evidence type="ECO:0000313" key="10">
    <source>
        <dbReference type="Proteomes" id="UP000218165"/>
    </source>
</evidence>
<evidence type="ECO:0000256" key="1">
    <source>
        <dbReference type="ARBA" id="ARBA00012417"/>
    </source>
</evidence>
<accession>A0A291GPG3</accession>
<evidence type="ECO:0000256" key="6">
    <source>
        <dbReference type="ARBA" id="ARBA00049244"/>
    </source>
</evidence>
<dbReference type="GO" id="GO:0003887">
    <property type="term" value="F:DNA-directed DNA polymerase activity"/>
    <property type="evidence" value="ECO:0007669"/>
    <property type="project" value="UniProtKB-KW"/>
</dbReference>